<dbReference type="EMBL" id="WPHM01000007">
    <property type="protein sequence ID" value="MUZ58648.1"/>
    <property type="molecule type" value="Genomic_DNA"/>
</dbReference>
<protein>
    <recommendedName>
        <fullName evidence="1">Condensation domain-containing protein</fullName>
    </recommendedName>
</protein>
<dbReference type="InterPro" id="IPR001242">
    <property type="entry name" value="Condensation_dom"/>
</dbReference>
<sequence>MTERNMQELTITCENEIGRRARPTCGQRYIWRVLRELHGIETLNIPVVIEVTRAIDLATVKDTISWFVRRHDALRTLFPVQNNGEPEQVLLASVSIPVTIIECGDGSVEDSAESLATELENQPFDLPRDLPVRCGIVTSNGTPQTVVLGFSHMVADGWSSSIIHEDFSRALNEGIEGHSWPSVWSPFDQSDWELSSEGQDVLTASEEYWRSTVRHFPRAVFARQLTDSRTDQWHSAEIHSLAMGAAAKAIAARTHVSTATVLLTSLALILSRLVKTHDFCATILYCNRTTEEVQRAIGSFPQGTPVIVELDSGDFSNVLTNTHFNLMDAYPSAQVWVPGVDAILRDIGAQKGMVYEIDTSFNISHDATLDLSNTTHMDDIEAYLADAANTGRIVHEQSRVFDLHTFSVKSYSASEVFILADTNYIDKGDVTRILFCLEKLLTTLALDPSADPEECVTSFGIAAWEPSAEWQNIGGSWINLAAVRDHFLATGLFSDFAVFVGSGTGQMTAYCILEKGAVNLGEFINSDHKDLLQNRSTMIPHEFVLCAKAPGNAHSEVDWSNVSVVQRLVRDAGQFRA</sequence>
<organism evidence="2 3">
    <name type="scientific">Agrobacterium vitis</name>
    <name type="common">Rhizobium vitis</name>
    <dbReference type="NCBI Taxonomy" id="373"/>
    <lineage>
        <taxon>Bacteria</taxon>
        <taxon>Pseudomonadati</taxon>
        <taxon>Pseudomonadota</taxon>
        <taxon>Alphaproteobacteria</taxon>
        <taxon>Hyphomicrobiales</taxon>
        <taxon>Rhizobiaceae</taxon>
        <taxon>Rhizobium/Agrobacterium group</taxon>
        <taxon>Agrobacterium</taxon>
    </lineage>
</organism>
<accession>A0AAE4WFA8</accession>
<proteinExistence type="predicted"/>
<dbReference type="GO" id="GO:0005737">
    <property type="term" value="C:cytoplasm"/>
    <property type="evidence" value="ECO:0007669"/>
    <property type="project" value="TreeGrafter"/>
</dbReference>
<dbReference type="GO" id="GO:0044550">
    <property type="term" value="P:secondary metabolite biosynthetic process"/>
    <property type="evidence" value="ECO:0007669"/>
    <property type="project" value="TreeGrafter"/>
</dbReference>
<dbReference type="PANTHER" id="PTHR45527:SF1">
    <property type="entry name" value="FATTY ACID SYNTHASE"/>
    <property type="match status" value="1"/>
</dbReference>
<dbReference type="Gene3D" id="3.30.559.10">
    <property type="entry name" value="Chloramphenicol acetyltransferase-like domain"/>
    <property type="match status" value="1"/>
</dbReference>
<feature type="domain" description="Condensation" evidence="1">
    <location>
        <begin position="39"/>
        <end position="449"/>
    </location>
</feature>
<dbReference type="Pfam" id="PF00668">
    <property type="entry name" value="Condensation"/>
    <property type="match status" value="1"/>
</dbReference>
<dbReference type="PANTHER" id="PTHR45527">
    <property type="entry name" value="NONRIBOSOMAL PEPTIDE SYNTHETASE"/>
    <property type="match status" value="1"/>
</dbReference>
<dbReference type="GO" id="GO:0043041">
    <property type="term" value="P:amino acid activation for nonribosomal peptide biosynthetic process"/>
    <property type="evidence" value="ECO:0007669"/>
    <property type="project" value="TreeGrafter"/>
</dbReference>
<dbReference type="Gene3D" id="3.30.559.30">
    <property type="entry name" value="Nonribosomal peptide synthetase, condensation domain"/>
    <property type="match status" value="1"/>
</dbReference>
<dbReference type="InterPro" id="IPR023213">
    <property type="entry name" value="CAT-like_dom_sf"/>
</dbReference>
<dbReference type="GO" id="GO:0031177">
    <property type="term" value="F:phosphopantetheine binding"/>
    <property type="evidence" value="ECO:0007669"/>
    <property type="project" value="TreeGrafter"/>
</dbReference>
<dbReference type="AlphaFoldDB" id="A0AAE4WFA8"/>
<comment type="caution">
    <text evidence="2">The sequence shown here is derived from an EMBL/GenBank/DDBJ whole genome shotgun (WGS) entry which is preliminary data.</text>
</comment>
<name>A0AAE4WFA8_AGRVI</name>
<evidence type="ECO:0000313" key="2">
    <source>
        <dbReference type="EMBL" id="MUZ58648.1"/>
    </source>
</evidence>
<evidence type="ECO:0000313" key="3">
    <source>
        <dbReference type="Proteomes" id="UP000436692"/>
    </source>
</evidence>
<dbReference type="GO" id="GO:0003824">
    <property type="term" value="F:catalytic activity"/>
    <property type="evidence" value="ECO:0007669"/>
    <property type="project" value="InterPro"/>
</dbReference>
<dbReference type="RefSeq" id="WP_156549983.1">
    <property type="nucleotide sequence ID" value="NZ_JABAEJ010000012.1"/>
</dbReference>
<dbReference type="SUPFAM" id="SSF52777">
    <property type="entry name" value="CoA-dependent acyltransferases"/>
    <property type="match status" value="2"/>
</dbReference>
<evidence type="ECO:0000259" key="1">
    <source>
        <dbReference type="Pfam" id="PF00668"/>
    </source>
</evidence>
<reference evidence="2 3" key="1">
    <citation type="submission" date="2019-12" db="EMBL/GenBank/DDBJ databases">
        <title>Whole-genome sequencing of Allorhizobium vitis.</title>
        <authorList>
            <person name="Gan H.M."/>
            <person name="Szegedi E."/>
            <person name="Burr T."/>
            <person name="Savka M.A."/>
        </authorList>
    </citation>
    <scope>NUCLEOTIDE SEQUENCE [LARGE SCALE GENOMIC DNA]</scope>
    <source>
        <strain evidence="2 3">CG989</strain>
    </source>
</reference>
<gene>
    <name evidence="2" type="ORF">GOZ95_14425</name>
</gene>
<dbReference type="Proteomes" id="UP000436692">
    <property type="component" value="Unassembled WGS sequence"/>
</dbReference>